<evidence type="ECO:0000256" key="1">
    <source>
        <dbReference type="SAM" id="MobiDB-lite"/>
    </source>
</evidence>
<sequence length="315" mass="36430">MGAKCAPAYAIIFLGWWEEKHVYPSPTFQNQVRFWHRFIDYIFFVWLSTRGDCIEFLDGLNINPHNIFLTYSISDSVITFLDLKVFVQDNRLATDLFRKPTATNALLDFTSFHPWHTKVGVPTGQFLRVRRNCTLDRDFSLQARDLTDRFRQRGYPKHVILTAFQRARQHDQTSLLSPKGRDQEAQTRFIMDYNWRQRFTDVIITVPDGAHNLNSLSGRVRFRETRLSLKSSRVKSADYGEKSGIDRNTKPNAKALEPQLGDQKKMSSDEDGRRRTRTNSGNAPGFSLSWLYLMGGPGLLYLIPERTDDCHTNGV</sequence>
<dbReference type="Pfam" id="PF26215">
    <property type="entry name" value="HTH_animal"/>
    <property type="match status" value="1"/>
</dbReference>
<dbReference type="PANTHER" id="PTHR21301:SF13">
    <property type="match status" value="1"/>
</dbReference>
<dbReference type="Proteomes" id="UP001176940">
    <property type="component" value="Unassembled WGS sequence"/>
</dbReference>
<dbReference type="InterPro" id="IPR058912">
    <property type="entry name" value="HTH_animal"/>
</dbReference>
<evidence type="ECO:0000313" key="4">
    <source>
        <dbReference type="Proteomes" id="UP001176940"/>
    </source>
</evidence>
<proteinExistence type="predicted"/>
<organism evidence="3 4">
    <name type="scientific">Ranitomeya imitator</name>
    <name type="common">mimic poison frog</name>
    <dbReference type="NCBI Taxonomy" id="111125"/>
    <lineage>
        <taxon>Eukaryota</taxon>
        <taxon>Metazoa</taxon>
        <taxon>Chordata</taxon>
        <taxon>Craniata</taxon>
        <taxon>Vertebrata</taxon>
        <taxon>Euteleostomi</taxon>
        <taxon>Amphibia</taxon>
        <taxon>Batrachia</taxon>
        <taxon>Anura</taxon>
        <taxon>Neobatrachia</taxon>
        <taxon>Hyloidea</taxon>
        <taxon>Dendrobatidae</taxon>
        <taxon>Dendrobatinae</taxon>
        <taxon>Ranitomeya</taxon>
    </lineage>
</organism>
<reference evidence="3" key="1">
    <citation type="submission" date="2023-07" db="EMBL/GenBank/DDBJ databases">
        <authorList>
            <person name="Stuckert A."/>
        </authorList>
    </citation>
    <scope>NUCLEOTIDE SEQUENCE</scope>
</reference>
<feature type="compositionally biased region" description="Basic and acidic residues" evidence="1">
    <location>
        <begin position="262"/>
        <end position="273"/>
    </location>
</feature>
<evidence type="ECO:0000259" key="2">
    <source>
        <dbReference type="Pfam" id="PF26215"/>
    </source>
</evidence>
<name>A0ABN9LZ44_9NEOB</name>
<comment type="caution">
    <text evidence="3">The sequence shown here is derived from an EMBL/GenBank/DDBJ whole genome shotgun (WGS) entry which is preliminary data.</text>
</comment>
<feature type="domain" description="Helix-turn-helix" evidence="2">
    <location>
        <begin position="106"/>
        <end position="164"/>
    </location>
</feature>
<keyword evidence="4" id="KW-1185">Reference proteome</keyword>
<feature type="compositionally biased region" description="Basic and acidic residues" evidence="1">
    <location>
        <begin position="235"/>
        <end position="249"/>
    </location>
</feature>
<protein>
    <recommendedName>
        <fullName evidence="2">Helix-turn-helix domain-containing protein</fullName>
    </recommendedName>
</protein>
<evidence type="ECO:0000313" key="3">
    <source>
        <dbReference type="EMBL" id="CAJ0952492.1"/>
    </source>
</evidence>
<gene>
    <name evidence="3" type="ORF">RIMI_LOCUS13898705</name>
</gene>
<accession>A0ABN9LZ44</accession>
<dbReference type="PANTHER" id="PTHR21301">
    <property type="entry name" value="REVERSE TRANSCRIPTASE"/>
    <property type="match status" value="1"/>
</dbReference>
<dbReference type="EMBL" id="CAUEEQ010035039">
    <property type="protein sequence ID" value="CAJ0952492.1"/>
    <property type="molecule type" value="Genomic_DNA"/>
</dbReference>
<feature type="region of interest" description="Disordered" evidence="1">
    <location>
        <begin position="233"/>
        <end position="281"/>
    </location>
</feature>